<feature type="transmembrane region" description="Helical" evidence="1">
    <location>
        <begin position="12"/>
        <end position="32"/>
    </location>
</feature>
<dbReference type="Pfam" id="PF23357">
    <property type="entry name" value="DUF7088"/>
    <property type="match status" value="1"/>
</dbReference>
<reference evidence="4" key="1">
    <citation type="submission" date="2020-01" db="EMBL/GenBank/DDBJ databases">
        <authorList>
            <person name="Meier V. D."/>
            <person name="Meier V D."/>
        </authorList>
    </citation>
    <scope>NUCLEOTIDE SEQUENCE</scope>
    <source>
        <strain evidence="4">HLG_WM_MAG_09</strain>
    </source>
</reference>
<organism evidence="4">
    <name type="scientific">uncultured Thiotrichaceae bacterium</name>
    <dbReference type="NCBI Taxonomy" id="298394"/>
    <lineage>
        <taxon>Bacteria</taxon>
        <taxon>Pseudomonadati</taxon>
        <taxon>Pseudomonadota</taxon>
        <taxon>Gammaproteobacteria</taxon>
        <taxon>Thiotrichales</taxon>
        <taxon>Thiotrichaceae</taxon>
        <taxon>environmental samples</taxon>
    </lineage>
</organism>
<feature type="transmembrane region" description="Helical" evidence="1">
    <location>
        <begin position="445"/>
        <end position="471"/>
    </location>
</feature>
<feature type="domain" description="ABC-type uncharacterised transport system" evidence="2">
    <location>
        <begin position="154"/>
        <end position="415"/>
    </location>
</feature>
<keyword evidence="1" id="KW-1133">Transmembrane helix</keyword>
<dbReference type="InterPro" id="IPR029062">
    <property type="entry name" value="Class_I_gatase-like"/>
</dbReference>
<accession>A0A6S6U5Q6</accession>
<evidence type="ECO:0000256" key="1">
    <source>
        <dbReference type="SAM" id="Phobius"/>
    </source>
</evidence>
<dbReference type="AlphaFoldDB" id="A0A6S6U5Q6"/>
<gene>
    <name evidence="4" type="ORF">HELGO_WM7607</name>
</gene>
<sequence>MKMTRKVHRFIQVQNIVFYVLFVVAICLLGYLSREYAYQSDWTFGQRNSLTEASTVLLEGIDEPIRFIVYVPDDNALREKLRKLIGKYQKVKPELEFEFVNPDLDPVRAKQDGVKHAGQIVVRLGIRTEIIESTSESVIANALQRMSRGGERLVVFLEGHGERDPLADHSSGMSTLLASLEKSGFRAQPHSFVRSQSVPDNARFLMIAAPQKDLLDGEVEIITRYVKQGGNLIWLRDPGDTDSLSPLAELLGIQFGEGTIVDANEQLHQMLGIDHPAVVPVVDYGRSPIAAKLTGSQSLFPFSTRIARIPSANQSIDWKVDEFLSTLPNSWMETAPIDGEIAYAEEDGDELGPLVIGMAFTRLLDSPENAGGVNDKVGVNIDSSAERQQRVVVVGDSDFMLNAFVGRGANLDLTTNIFNWLAADDKLLNIRSISAPDTHLELDEWGSLVLAVFFLLALPLGLILTGVFIWFRRRRR</sequence>
<evidence type="ECO:0000259" key="2">
    <source>
        <dbReference type="Pfam" id="PF09822"/>
    </source>
</evidence>
<evidence type="ECO:0000259" key="3">
    <source>
        <dbReference type="Pfam" id="PF23357"/>
    </source>
</evidence>
<protein>
    <submittedName>
        <fullName evidence="4">ABC transporter</fullName>
    </submittedName>
</protein>
<dbReference type="SUPFAM" id="SSF52317">
    <property type="entry name" value="Class I glutamine amidotransferase-like"/>
    <property type="match status" value="1"/>
</dbReference>
<evidence type="ECO:0000313" key="4">
    <source>
        <dbReference type="EMBL" id="CAA6829775.1"/>
    </source>
</evidence>
<dbReference type="InterPro" id="IPR055396">
    <property type="entry name" value="DUF7088"/>
</dbReference>
<dbReference type="Pfam" id="PF09822">
    <property type="entry name" value="ABC_transp_aux"/>
    <property type="match status" value="1"/>
</dbReference>
<name>A0A6S6U5Q6_9GAMM</name>
<keyword evidence="1" id="KW-0812">Transmembrane</keyword>
<dbReference type="EMBL" id="CACVAT010000546">
    <property type="protein sequence ID" value="CAA6829775.1"/>
    <property type="molecule type" value="Genomic_DNA"/>
</dbReference>
<keyword evidence="1" id="KW-0472">Membrane</keyword>
<proteinExistence type="predicted"/>
<dbReference type="InterPro" id="IPR019196">
    <property type="entry name" value="ABC_transp_unknown"/>
</dbReference>
<feature type="domain" description="DUF7088" evidence="3">
    <location>
        <begin position="46"/>
        <end position="113"/>
    </location>
</feature>